<accession>A0A813WMA1</accession>
<feature type="region of interest" description="Disordered" evidence="1">
    <location>
        <begin position="334"/>
        <end position="363"/>
    </location>
</feature>
<name>A0A813WMA1_9BILA</name>
<feature type="transmembrane region" description="Helical" evidence="2">
    <location>
        <begin position="136"/>
        <end position="163"/>
    </location>
</feature>
<evidence type="ECO:0000256" key="1">
    <source>
        <dbReference type="SAM" id="MobiDB-lite"/>
    </source>
</evidence>
<evidence type="ECO:0000313" key="5">
    <source>
        <dbReference type="Proteomes" id="UP000663832"/>
    </source>
</evidence>
<feature type="transmembrane region" description="Helical" evidence="2">
    <location>
        <begin position="175"/>
        <end position="199"/>
    </location>
</feature>
<keyword evidence="2" id="KW-1133">Transmembrane helix</keyword>
<reference evidence="3" key="1">
    <citation type="submission" date="2021-02" db="EMBL/GenBank/DDBJ databases">
        <authorList>
            <person name="Nowell W R."/>
        </authorList>
    </citation>
    <scope>NUCLEOTIDE SEQUENCE</scope>
</reference>
<keyword evidence="5" id="KW-1185">Reference proteome</keyword>
<evidence type="ECO:0000313" key="3">
    <source>
        <dbReference type="EMBL" id="CAF0859444.1"/>
    </source>
</evidence>
<evidence type="ECO:0000313" key="6">
    <source>
        <dbReference type="Proteomes" id="UP000663877"/>
    </source>
</evidence>
<proteinExistence type="predicted"/>
<comment type="caution">
    <text evidence="3">The sequence shown here is derived from an EMBL/GenBank/DDBJ whole genome shotgun (WGS) entry which is preliminary data.</text>
</comment>
<dbReference type="EMBL" id="CAJNOM010000217">
    <property type="protein sequence ID" value="CAF1242921.1"/>
    <property type="molecule type" value="Genomic_DNA"/>
</dbReference>
<dbReference type="AlphaFoldDB" id="A0A813WMA1"/>
<evidence type="ECO:0000256" key="2">
    <source>
        <dbReference type="SAM" id="Phobius"/>
    </source>
</evidence>
<dbReference type="OrthoDB" id="10000800at2759"/>
<gene>
    <name evidence="3" type="ORF">BJG266_LOCUS8293</name>
    <name evidence="4" type="ORF">QVE165_LOCUS28079</name>
</gene>
<dbReference type="EMBL" id="CAJNOI010000026">
    <property type="protein sequence ID" value="CAF0859444.1"/>
    <property type="molecule type" value="Genomic_DNA"/>
</dbReference>
<keyword evidence="2" id="KW-0472">Membrane</keyword>
<dbReference type="Proteomes" id="UP000663832">
    <property type="component" value="Unassembled WGS sequence"/>
</dbReference>
<evidence type="ECO:0000313" key="4">
    <source>
        <dbReference type="EMBL" id="CAF1242921.1"/>
    </source>
</evidence>
<organism evidence="3 6">
    <name type="scientific">Adineta steineri</name>
    <dbReference type="NCBI Taxonomy" id="433720"/>
    <lineage>
        <taxon>Eukaryota</taxon>
        <taxon>Metazoa</taxon>
        <taxon>Spiralia</taxon>
        <taxon>Gnathifera</taxon>
        <taxon>Rotifera</taxon>
        <taxon>Eurotatoria</taxon>
        <taxon>Bdelloidea</taxon>
        <taxon>Adinetida</taxon>
        <taxon>Adinetidae</taxon>
        <taxon>Adineta</taxon>
    </lineage>
</organism>
<protein>
    <submittedName>
        <fullName evidence="3">Uncharacterized protein</fullName>
    </submittedName>
</protein>
<keyword evidence="2" id="KW-0812">Transmembrane</keyword>
<sequence length="439" mass="50085">MARRPSVPNIYENSPRAKAIPPYQSDIFPMRNGHAQPSQFVPRGLQNRVPSVAYNSSSLKTNRIGPSPPQHPQANNLNRTSRMYPQIDTRYSNNPNQLFHSQYSIDENDYPYADIGQSEKPPSWLSKKLCFGLTRLSGGILFGTMAILAAVAIGGLITSIVLYSNDAQDQAQWKILGMVVSAVLLLTVLVTLFIFIYCYKKGHIILNNNENNLLTPQDDQLNSSRKPSNYNHDMNFRRPDHYYDQPYNQGQIPYGMMDSRSPSSTYENMIPVQDKQTNTEQTIAALRLRDAKRGVWPVMNAYGGMSYRPVEPPQVNHRFAQVLPHEIDQSIAQKRNQSNNRMPLNNTRQPATRTDYSGDQRSSYFITPQPSYEMIEETYKVPRKRKPEEYVESIELSKQKQLATSLPKAKYGDVSVKHVKPVEESNIDGDKFNTDHFYV</sequence>
<dbReference type="Proteomes" id="UP000663877">
    <property type="component" value="Unassembled WGS sequence"/>
</dbReference>